<name>A0A0B7ACH3_9EUPU</name>
<dbReference type="AlphaFoldDB" id="A0A0B7ACH3"/>
<evidence type="ECO:0000313" key="4">
    <source>
        <dbReference type="EMBL" id="CEK77716.1"/>
    </source>
</evidence>
<organism evidence="4">
    <name type="scientific">Arion vulgaris</name>
    <dbReference type="NCBI Taxonomy" id="1028688"/>
    <lineage>
        <taxon>Eukaryota</taxon>
        <taxon>Metazoa</taxon>
        <taxon>Spiralia</taxon>
        <taxon>Lophotrochozoa</taxon>
        <taxon>Mollusca</taxon>
        <taxon>Gastropoda</taxon>
        <taxon>Heterobranchia</taxon>
        <taxon>Euthyneura</taxon>
        <taxon>Panpulmonata</taxon>
        <taxon>Eupulmonata</taxon>
        <taxon>Stylommatophora</taxon>
        <taxon>Helicina</taxon>
        <taxon>Arionoidea</taxon>
        <taxon>Arionidae</taxon>
        <taxon>Arion</taxon>
    </lineage>
</organism>
<evidence type="ECO:0000256" key="1">
    <source>
        <dbReference type="ARBA" id="ARBA00006069"/>
    </source>
</evidence>
<comment type="similarity">
    <text evidence="1">Belongs to the NCBP3 family.</text>
</comment>
<proteinExistence type="inferred from homology"/>
<feature type="non-terminal residue" evidence="4">
    <location>
        <position position="1"/>
    </location>
</feature>
<protein>
    <recommendedName>
        <fullName evidence="2">Nuclear cap-binding protein subunit 3</fullName>
    </recommendedName>
</protein>
<gene>
    <name evidence="4" type="primary">ORF106273</name>
</gene>
<dbReference type="InterPro" id="IPR019416">
    <property type="entry name" value="NCBP3"/>
</dbReference>
<dbReference type="EMBL" id="HACG01030851">
    <property type="protein sequence ID" value="CEK77716.1"/>
    <property type="molecule type" value="Transcribed_RNA"/>
</dbReference>
<sequence>ATRQKLPNLKICVDNTVSSDESDVEVEGSDSSSYEDDDKDNIGIVRTRKGLEDGEVRGEDDNDVLSIGTTEPTERRFLSRSSLKNTEAQPVMYGPRIYENKSGNFVTGVDVTSEEALEKRDQRSQRFGTLSTPKQPMTDMDIKNLYKSLGMSTDTLDQDLRGWRTDTILLRGTENMSTKDVFEYFCEYAPKSIEWIDDLSCNVLWQDKLTPARALLN</sequence>
<feature type="compositionally biased region" description="Acidic residues" evidence="3">
    <location>
        <begin position="20"/>
        <end position="39"/>
    </location>
</feature>
<dbReference type="PANTHER" id="PTHR16291">
    <property type="entry name" value="NUCLEAR CAP-BINDING PROTEIN SUBUNIT 3"/>
    <property type="match status" value="1"/>
</dbReference>
<dbReference type="PANTHER" id="PTHR16291:SF0">
    <property type="entry name" value="NUCLEAR CAP-BINDING PROTEIN SUBUNIT 3"/>
    <property type="match status" value="1"/>
</dbReference>
<dbReference type="GO" id="GO:0000340">
    <property type="term" value="F:RNA 7-methylguanosine cap binding"/>
    <property type="evidence" value="ECO:0007669"/>
    <property type="project" value="InterPro"/>
</dbReference>
<dbReference type="GO" id="GO:0005634">
    <property type="term" value="C:nucleus"/>
    <property type="evidence" value="ECO:0007669"/>
    <property type="project" value="TreeGrafter"/>
</dbReference>
<reference evidence="4" key="1">
    <citation type="submission" date="2014-12" db="EMBL/GenBank/DDBJ databases">
        <title>Insight into the proteome of Arion vulgaris.</title>
        <authorList>
            <person name="Aradska J."/>
            <person name="Bulat T."/>
            <person name="Smidak R."/>
            <person name="Sarate P."/>
            <person name="Gangsoo J."/>
            <person name="Sialana F."/>
            <person name="Bilban M."/>
            <person name="Lubec G."/>
        </authorList>
    </citation>
    <scope>NUCLEOTIDE SEQUENCE</scope>
    <source>
        <tissue evidence="4">Skin</tissue>
    </source>
</reference>
<dbReference type="GO" id="GO:0003729">
    <property type="term" value="F:mRNA binding"/>
    <property type="evidence" value="ECO:0007669"/>
    <property type="project" value="InterPro"/>
</dbReference>
<evidence type="ECO:0000256" key="2">
    <source>
        <dbReference type="ARBA" id="ARBA00019876"/>
    </source>
</evidence>
<feature type="region of interest" description="Disordered" evidence="3">
    <location>
        <begin position="18"/>
        <end position="42"/>
    </location>
</feature>
<evidence type="ECO:0000256" key="3">
    <source>
        <dbReference type="SAM" id="MobiDB-lite"/>
    </source>
</evidence>
<dbReference type="Pfam" id="PF10309">
    <property type="entry name" value="NCBP3"/>
    <property type="match status" value="1"/>
</dbReference>
<accession>A0A0B7ACH3</accession>